<organism evidence="8 9">
    <name type="scientific">Dactylosporangium cerinum</name>
    <dbReference type="NCBI Taxonomy" id="1434730"/>
    <lineage>
        <taxon>Bacteria</taxon>
        <taxon>Bacillati</taxon>
        <taxon>Actinomycetota</taxon>
        <taxon>Actinomycetes</taxon>
        <taxon>Micromonosporales</taxon>
        <taxon>Micromonosporaceae</taxon>
        <taxon>Dactylosporangium</taxon>
    </lineage>
</organism>
<dbReference type="InterPro" id="IPR015424">
    <property type="entry name" value="PyrdxlP-dep_Trfase"/>
</dbReference>
<keyword evidence="5 6" id="KW-0456">Lyase</keyword>
<dbReference type="InterPro" id="IPR002129">
    <property type="entry name" value="PyrdxlP-dep_de-COase"/>
</dbReference>
<comment type="similarity">
    <text evidence="2 6">Belongs to the group II decarboxylase family.</text>
</comment>
<gene>
    <name evidence="8" type="ORF">ACFPIJ_52480</name>
</gene>
<name>A0ABV9WEQ1_9ACTN</name>
<dbReference type="RefSeq" id="WP_380127054.1">
    <property type="nucleotide sequence ID" value="NZ_JBHSIU010000104.1"/>
</dbReference>
<accession>A0ABV9WEQ1</accession>
<protein>
    <submittedName>
        <fullName evidence="8">Pyridoxal-dependent decarboxylase</fullName>
    </submittedName>
</protein>
<dbReference type="SUPFAM" id="SSF53383">
    <property type="entry name" value="PLP-dependent transferases"/>
    <property type="match status" value="1"/>
</dbReference>
<evidence type="ECO:0000313" key="9">
    <source>
        <dbReference type="Proteomes" id="UP001595912"/>
    </source>
</evidence>
<dbReference type="InterPro" id="IPR015421">
    <property type="entry name" value="PyrdxlP-dep_Trfase_major"/>
</dbReference>
<dbReference type="InterPro" id="IPR051151">
    <property type="entry name" value="Group_II_Decarboxylase"/>
</dbReference>
<dbReference type="Pfam" id="PF00282">
    <property type="entry name" value="Pyridoxal_deC"/>
    <property type="match status" value="1"/>
</dbReference>
<reference evidence="9" key="1">
    <citation type="journal article" date="2019" name="Int. J. Syst. Evol. Microbiol.">
        <title>The Global Catalogue of Microorganisms (GCM) 10K type strain sequencing project: providing services to taxonomists for standard genome sequencing and annotation.</title>
        <authorList>
            <consortium name="The Broad Institute Genomics Platform"/>
            <consortium name="The Broad Institute Genome Sequencing Center for Infectious Disease"/>
            <person name="Wu L."/>
            <person name="Ma J."/>
        </authorList>
    </citation>
    <scope>NUCLEOTIDE SEQUENCE [LARGE SCALE GENOMIC DNA]</scope>
    <source>
        <strain evidence="9">CGMCC 4.7152</strain>
    </source>
</reference>
<dbReference type="PROSITE" id="PS00392">
    <property type="entry name" value="DDC_GAD_HDC_YDC"/>
    <property type="match status" value="1"/>
</dbReference>
<keyword evidence="4 6" id="KW-0663">Pyridoxal phosphate</keyword>
<evidence type="ECO:0000256" key="6">
    <source>
        <dbReference type="RuleBase" id="RU000382"/>
    </source>
</evidence>
<evidence type="ECO:0000256" key="2">
    <source>
        <dbReference type="ARBA" id="ARBA00009533"/>
    </source>
</evidence>
<evidence type="ECO:0000313" key="8">
    <source>
        <dbReference type="EMBL" id="MFC5006425.1"/>
    </source>
</evidence>
<keyword evidence="9" id="KW-1185">Reference proteome</keyword>
<evidence type="ECO:0000256" key="5">
    <source>
        <dbReference type="ARBA" id="ARBA00023239"/>
    </source>
</evidence>
<evidence type="ECO:0000256" key="3">
    <source>
        <dbReference type="ARBA" id="ARBA00022793"/>
    </source>
</evidence>
<dbReference type="Proteomes" id="UP001595912">
    <property type="component" value="Unassembled WGS sequence"/>
</dbReference>
<dbReference type="EMBL" id="JBHSIU010000104">
    <property type="protein sequence ID" value="MFC5006425.1"/>
    <property type="molecule type" value="Genomic_DNA"/>
</dbReference>
<sequence>MSAGPLTLADIRELHQRWLAGAEFDIGYPNAVDFDPSTVLRLFDVTLNNVGHPFAPTTGFSGHTLSLEQQLIRELGAMFRCPPELVTGFVTSGSTEAIKAALLQARRRFRRHVVVYASTAAHTCVAKLTEELCMALQVVPASLDGVMNVASLTELVAQRPEDAAVVVVATIGTTMVEAVDDVPAIHAALDAASVPASQRWVHADAALAGIPLAMLDPAERPGFDFADGADSLNVSGHKYLGVPMPCGAVLLRTDRCPAVDETPTYTGAPDLTPAGSRSGHTPLLILAALRGFGIHGLRERAATCRRNAAALVELFSAADVPAWRHPLGFTVVLPAPSEQLRARWPVPPPELARDDGWTHVICMPGKHFEVYQRFAAEYLIDRGNTTSRHLPVQHGPDRHTSGQHSSAPHHDAEHPEDAIAC</sequence>
<dbReference type="PANTHER" id="PTHR46101">
    <property type="match status" value="1"/>
</dbReference>
<dbReference type="PANTHER" id="PTHR46101:SF2">
    <property type="entry name" value="SERINE DECARBOXYLASE"/>
    <property type="match status" value="1"/>
</dbReference>
<dbReference type="InterPro" id="IPR021115">
    <property type="entry name" value="Pyridoxal-P_BS"/>
</dbReference>
<keyword evidence="3" id="KW-0210">Decarboxylase</keyword>
<evidence type="ECO:0000256" key="4">
    <source>
        <dbReference type="ARBA" id="ARBA00022898"/>
    </source>
</evidence>
<comment type="cofactor">
    <cofactor evidence="1 6">
        <name>pyridoxal 5'-phosphate</name>
        <dbReference type="ChEBI" id="CHEBI:597326"/>
    </cofactor>
</comment>
<dbReference type="Gene3D" id="3.40.640.10">
    <property type="entry name" value="Type I PLP-dependent aspartate aminotransferase-like (Major domain)"/>
    <property type="match status" value="1"/>
</dbReference>
<feature type="region of interest" description="Disordered" evidence="7">
    <location>
        <begin position="386"/>
        <end position="421"/>
    </location>
</feature>
<evidence type="ECO:0000256" key="7">
    <source>
        <dbReference type="SAM" id="MobiDB-lite"/>
    </source>
</evidence>
<proteinExistence type="inferred from homology"/>
<feature type="compositionally biased region" description="Basic and acidic residues" evidence="7">
    <location>
        <begin position="408"/>
        <end position="421"/>
    </location>
</feature>
<comment type="caution">
    <text evidence="8">The sequence shown here is derived from an EMBL/GenBank/DDBJ whole genome shotgun (WGS) entry which is preliminary data.</text>
</comment>
<evidence type="ECO:0000256" key="1">
    <source>
        <dbReference type="ARBA" id="ARBA00001933"/>
    </source>
</evidence>